<dbReference type="EMBL" id="AMCV02000018">
    <property type="protein sequence ID" value="TDZ20108.1"/>
    <property type="molecule type" value="Genomic_DNA"/>
</dbReference>
<evidence type="ECO:0000313" key="1">
    <source>
        <dbReference type="EMBL" id="TDZ20108.1"/>
    </source>
</evidence>
<accession>A0A484FQE1</accession>
<reference evidence="2" key="2">
    <citation type="journal article" date="2019" name="Mol. Plant Microbe Interact.">
        <title>Genome sequence resources for four phytopathogenic fungi from the Colletotrichum orbiculare species complex.</title>
        <authorList>
            <person name="Gan P."/>
            <person name="Tsushima A."/>
            <person name="Narusaka M."/>
            <person name="Narusaka Y."/>
            <person name="Takano Y."/>
            <person name="Kubo Y."/>
            <person name="Shirasu K."/>
        </authorList>
    </citation>
    <scope>GENOME REANNOTATION</scope>
    <source>
        <strain evidence="2">104-T / ATCC 96160 / CBS 514.97 / LARS 414 / MAFF 240422</strain>
    </source>
</reference>
<evidence type="ECO:0000313" key="2">
    <source>
        <dbReference type="Proteomes" id="UP000014480"/>
    </source>
</evidence>
<proteinExistence type="predicted"/>
<name>A0A484FQE1_COLOR</name>
<gene>
    <name evidence="1" type="ORF">Cob_v007264</name>
</gene>
<protein>
    <submittedName>
        <fullName evidence="1">Uncharacterized protein</fullName>
    </submittedName>
</protein>
<dbReference type="Proteomes" id="UP000014480">
    <property type="component" value="Unassembled WGS sequence"/>
</dbReference>
<organism evidence="1 2">
    <name type="scientific">Colletotrichum orbiculare (strain 104-T / ATCC 96160 / CBS 514.97 / LARS 414 / MAFF 240422)</name>
    <name type="common">Cucumber anthracnose fungus</name>
    <name type="synonym">Colletotrichum lagenarium</name>
    <dbReference type="NCBI Taxonomy" id="1213857"/>
    <lineage>
        <taxon>Eukaryota</taxon>
        <taxon>Fungi</taxon>
        <taxon>Dikarya</taxon>
        <taxon>Ascomycota</taxon>
        <taxon>Pezizomycotina</taxon>
        <taxon>Sordariomycetes</taxon>
        <taxon>Hypocreomycetidae</taxon>
        <taxon>Glomerellales</taxon>
        <taxon>Glomerellaceae</taxon>
        <taxon>Colletotrichum</taxon>
        <taxon>Colletotrichum orbiculare species complex</taxon>
    </lineage>
</organism>
<comment type="caution">
    <text evidence="1">The sequence shown here is derived from an EMBL/GenBank/DDBJ whole genome shotgun (WGS) entry which is preliminary data.</text>
</comment>
<dbReference type="AlphaFoldDB" id="A0A484FQE1"/>
<sequence length="137" mass="14991">MSITICQVTLVGIDMSSFPSHLPAFMPIARAENVRLWPSAFAPKPCPPLNNMPAHGFLGVDPSRLWQHDAMSRAEMSIVPVLRRAWLGPEKEPTVRKALITASYSSWVRNCALVCMTRDDETLDSGGCSRARNPGAG</sequence>
<keyword evidence="2" id="KW-1185">Reference proteome</keyword>
<reference evidence="2" key="1">
    <citation type="journal article" date="2013" name="New Phytol.">
        <title>Comparative genomic and transcriptomic analyses reveal the hemibiotrophic stage shift of Colletotrichum fungi.</title>
        <authorList>
            <person name="Gan P."/>
            <person name="Ikeda K."/>
            <person name="Irieda H."/>
            <person name="Narusaka M."/>
            <person name="O'Connell R.J."/>
            <person name="Narusaka Y."/>
            <person name="Takano Y."/>
            <person name="Kubo Y."/>
            <person name="Shirasu K."/>
        </authorList>
    </citation>
    <scope>NUCLEOTIDE SEQUENCE [LARGE SCALE GENOMIC DNA]</scope>
    <source>
        <strain evidence="2">104-T / ATCC 96160 / CBS 514.97 / LARS 414 / MAFF 240422</strain>
    </source>
</reference>